<protein>
    <submittedName>
        <fullName evidence="1">CRISPR-associated protein, Csy4 family</fullName>
    </submittedName>
</protein>
<reference evidence="1 2" key="1">
    <citation type="submission" date="2010-12" db="EMBL/GenBank/DDBJ databases">
        <title>Complete sequence of Desulfurispirillum indicum S5.</title>
        <authorList>
            <consortium name="US DOE Joint Genome Institute"/>
            <person name="Lucas S."/>
            <person name="Copeland A."/>
            <person name="Lapidus A."/>
            <person name="Cheng J.-F."/>
            <person name="Goodwin L."/>
            <person name="Pitluck S."/>
            <person name="Chertkov O."/>
            <person name="Held B."/>
            <person name="Detter J.C."/>
            <person name="Han C."/>
            <person name="Tapia R."/>
            <person name="Land M."/>
            <person name="Hauser L."/>
            <person name="Kyrpides N."/>
            <person name="Ivanova N."/>
            <person name="Mikhailova N."/>
            <person name="Haggblom M."/>
            <person name="Rauschenbach I."/>
            <person name="Bini E."/>
            <person name="Woyke T."/>
        </authorList>
    </citation>
    <scope>NUCLEOTIDE SEQUENCE [LARGE SCALE GENOMIC DNA]</scope>
    <source>
        <strain evidence="2">ATCC BAA-1389 / DSM 22839 / S5</strain>
    </source>
</reference>
<dbReference type="Gene3D" id="3.30.70.2540">
    <property type="entry name" value="CRISPR-associated endoribonuclease Cas6/Csy4"/>
    <property type="match status" value="1"/>
</dbReference>
<dbReference type="Proteomes" id="UP000002572">
    <property type="component" value="Chromosome"/>
</dbReference>
<dbReference type="CDD" id="cd09739">
    <property type="entry name" value="Cas6_I-F"/>
    <property type="match status" value="1"/>
</dbReference>
<dbReference type="InterPro" id="IPR042564">
    <property type="entry name" value="CRISPR-Cas6/Csy4_sf"/>
</dbReference>
<keyword evidence="2" id="KW-1185">Reference proteome</keyword>
<name>E6W2S9_DESIS</name>
<dbReference type="KEGG" id="din:Selin_0923"/>
<proteinExistence type="predicted"/>
<dbReference type="EMBL" id="CP002432">
    <property type="protein sequence ID" value="ADU65663.1"/>
    <property type="molecule type" value="Genomic_DNA"/>
</dbReference>
<dbReference type="eggNOG" id="ENOG5032RVU">
    <property type="taxonomic scope" value="Bacteria"/>
</dbReference>
<organism evidence="1 2">
    <name type="scientific">Desulfurispirillum indicum (strain ATCC BAA-1389 / DSM 22839 / S5)</name>
    <dbReference type="NCBI Taxonomy" id="653733"/>
    <lineage>
        <taxon>Bacteria</taxon>
        <taxon>Pseudomonadati</taxon>
        <taxon>Chrysiogenota</taxon>
        <taxon>Chrysiogenia</taxon>
        <taxon>Chrysiogenales</taxon>
        <taxon>Chrysiogenaceae</taxon>
        <taxon>Desulfurispirillum</taxon>
    </lineage>
</organism>
<sequence length="182" mass="20068">MDSYIEIRILPDQEFEATTLMSTVFAKLHRALVESGRSDIGVSFPEAGKTPGALLRLHGSLAALESIMTLSWLTGLQDYTQTSGILQVPAQAAYVQVARVQSKMTASRIRRALKRGSLSEERALELLQSRDQLNQPFFRLLSASTAQKFPLFIEQRNAEKAGKQSVYSAYGLSVGGSTVPWF</sequence>
<dbReference type="NCBIfam" id="TIGR02563">
    <property type="entry name" value="cas_Csy4"/>
    <property type="match status" value="1"/>
</dbReference>
<dbReference type="HOGENOM" id="CLU_108958_0_0_0"/>
<dbReference type="STRING" id="653733.Selin_0923"/>
<dbReference type="OrthoDB" id="259831at2"/>
<dbReference type="RefSeq" id="WP_013505549.1">
    <property type="nucleotide sequence ID" value="NC_014836.1"/>
</dbReference>
<dbReference type="GO" id="GO:0043571">
    <property type="term" value="P:maintenance of CRISPR repeat elements"/>
    <property type="evidence" value="ECO:0007669"/>
    <property type="project" value="InterPro"/>
</dbReference>
<dbReference type="AlphaFoldDB" id="E6W2S9"/>
<evidence type="ECO:0000313" key="1">
    <source>
        <dbReference type="EMBL" id="ADU65663.1"/>
    </source>
</evidence>
<evidence type="ECO:0000313" key="2">
    <source>
        <dbReference type="Proteomes" id="UP000002572"/>
    </source>
</evidence>
<dbReference type="InParanoid" id="E6W2S9"/>
<dbReference type="GO" id="GO:0004519">
    <property type="term" value="F:endonuclease activity"/>
    <property type="evidence" value="ECO:0007669"/>
    <property type="project" value="InterPro"/>
</dbReference>
<dbReference type="InterPro" id="IPR013396">
    <property type="entry name" value="CRISPR-assoc_prot_Csy4"/>
</dbReference>
<gene>
    <name evidence="1" type="ordered locus">Selin_0923</name>
</gene>
<accession>E6W2S9</accession>
<dbReference type="Pfam" id="PF09618">
    <property type="entry name" value="Cas_Csy4"/>
    <property type="match status" value="1"/>
</dbReference>